<dbReference type="OrthoDB" id="9982946at2759"/>
<dbReference type="EMBL" id="ASPP01020420">
    <property type="protein sequence ID" value="ETO13729.1"/>
    <property type="molecule type" value="Genomic_DNA"/>
</dbReference>
<dbReference type="OMA" id="NINVREM"/>
<evidence type="ECO:0000256" key="1">
    <source>
        <dbReference type="ARBA" id="ARBA00006914"/>
    </source>
</evidence>
<evidence type="ECO:0000259" key="5">
    <source>
        <dbReference type="SMART" id="SM00382"/>
    </source>
</evidence>
<comment type="catalytic activity">
    <reaction evidence="4">
        <text>ATP + H2O = ADP + phosphate + H(+)</text>
        <dbReference type="Rhea" id="RHEA:13065"/>
        <dbReference type="ChEBI" id="CHEBI:15377"/>
        <dbReference type="ChEBI" id="CHEBI:15378"/>
        <dbReference type="ChEBI" id="CHEBI:30616"/>
        <dbReference type="ChEBI" id="CHEBI:43474"/>
        <dbReference type="ChEBI" id="CHEBI:456216"/>
        <dbReference type="EC" id="3.6.4.6"/>
    </reaction>
</comment>
<keyword evidence="4" id="KW-0963">Cytoplasm</keyword>
<dbReference type="PRINTS" id="PR00830">
    <property type="entry name" value="ENDOLAPTASE"/>
</dbReference>
<dbReference type="GO" id="GO:0016887">
    <property type="term" value="F:ATP hydrolysis activity"/>
    <property type="evidence" value="ECO:0007669"/>
    <property type="project" value="InterPro"/>
</dbReference>
<keyword evidence="4" id="KW-0460">Magnesium</keyword>
<name>X6MIL7_RETFI</name>
<dbReference type="InterPro" id="IPR003593">
    <property type="entry name" value="AAA+_ATPase"/>
</dbReference>
<evidence type="ECO:0000256" key="3">
    <source>
        <dbReference type="ARBA" id="ARBA00022840"/>
    </source>
</evidence>
<dbReference type="InterPro" id="IPR003959">
    <property type="entry name" value="ATPase_AAA_core"/>
</dbReference>
<gene>
    <name evidence="6" type="ORF">RFI_23640</name>
</gene>
<dbReference type="AlphaFoldDB" id="X6MIL7"/>
<keyword evidence="4" id="KW-0813">Transport</keyword>
<dbReference type="SUPFAM" id="SSF52540">
    <property type="entry name" value="P-loop containing nucleoside triphosphate hydrolases"/>
    <property type="match status" value="2"/>
</dbReference>
<evidence type="ECO:0000313" key="7">
    <source>
        <dbReference type="Proteomes" id="UP000023152"/>
    </source>
</evidence>
<dbReference type="FunFam" id="3.40.50.300:FF:000166">
    <property type="entry name" value="vesicle-fusing ATPase isoform X1"/>
    <property type="match status" value="1"/>
</dbReference>
<dbReference type="FunFam" id="3.40.50.300:FF:000154">
    <property type="entry name" value="Vesicle-fusing ATPase 1"/>
    <property type="match status" value="1"/>
</dbReference>
<keyword evidence="2 4" id="KW-0547">Nucleotide-binding</keyword>
<comment type="function">
    <text evidence="4">Required for vesicle-mediated transport. Catalyzes the fusion of transport vesicles within the Golgi cisternae. Is also required for transport from the endoplasmic reticulum to the Golgi stack. Seems to function as a fusion protein required for the delivery of cargo proteins to all compartments of the Golgi stack independent of vesicle origin.</text>
</comment>
<dbReference type="EC" id="3.6.4.6" evidence="4"/>
<dbReference type="GO" id="GO:0046872">
    <property type="term" value="F:metal ion binding"/>
    <property type="evidence" value="ECO:0007669"/>
    <property type="project" value="UniProtKB-UniRule"/>
</dbReference>
<dbReference type="Gene3D" id="1.10.8.60">
    <property type="match status" value="1"/>
</dbReference>
<keyword evidence="7" id="KW-1185">Reference proteome</keyword>
<accession>X6MIL7</accession>
<feature type="domain" description="AAA+ ATPase" evidence="5">
    <location>
        <begin position="150"/>
        <end position="277"/>
    </location>
</feature>
<evidence type="ECO:0000256" key="4">
    <source>
        <dbReference type="RuleBase" id="RU367045"/>
    </source>
</evidence>
<protein>
    <recommendedName>
        <fullName evidence="4">Vesicle-fusing ATPase</fullName>
        <ecNumber evidence="4">3.6.4.6</ecNumber>
    </recommendedName>
</protein>
<keyword evidence="4" id="KW-0653">Protein transport</keyword>
<dbReference type="GO" id="GO:0005795">
    <property type="term" value="C:Golgi stack"/>
    <property type="evidence" value="ECO:0007669"/>
    <property type="project" value="TreeGrafter"/>
</dbReference>
<evidence type="ECO:0000256" key="2">
    <source>
        <dbReference type="ARBA" id="ARBA00022741"/>
    </source>
</evidence>
<dbReference type="InterPro" id="IPR027417">
    <property type="entry name" value="P-loop_NTPase"/>
</dbReference>
<comment type="cofactor">
    <cofactor evidence="4">
        <name>Mg(2+)</name>
        <dbReference type="ChEBI" id="CHEBI:18420"/>
    </cofactor>
    <text evidence="4">Binds 1 Mg(2+) ion per subunit.</text>
</comment>
<keyword evidence="3 4" id="KW-0067">ATP-binding</keyword>
<evidence type="ECO:0000313" key="6">
    <source>
        <dbReference type="EMBL" id="ETO13729.1"/>
    </source>
</evidence>
<dbReference type="GO" id="GO:0006891">
    <property type="term" value="P:intra-Golgi vesicle-mediated transport"/>
    <property type="evidence" value="ECO:0007669"/>
    <property type="project" value="TreeGrafter"/>
</dbReference>
<keyword evidence="4" id="KW-0479">Metal-binding</keyword>
<comment type="similarity">
    <text evidence="1 4">Belongs to the AAA ATPase family.</text>
</comment>
<reference evidence="6 7" key="1">
    <citation type="journal article" date="2013" name="Curr. Biol.">
        <title>The Genome of the Foraminiferan Reticulomyxa filosa.</title>
        <authorList>
            <person name="Glockner G."/>
            <person name="Hulsmann N."/>
            <person name="Schleicher M."/>
            <person name="Noegel A.A."/>
            <person name="Eichinger L."/>
            <person name="Gallinger C."/>
            <person name="Pawlowski J."/>
            <person name="Sierra R."/>
            <person name="Euteneuer U."/>
            <person name="Pillet L."/>
            <person name="Moustafa A."/>
            <person name="Platzer M."/>
            <person name="Groth M."/>
            <person name="Szafranski K."/>
            <person name="Schliwa M."/>
        </authorList>
    </citation>
    <scope>NUCLEOTIDE SEQUENCE [LARGE SCALE GENOMIC DNA]</scope>
</reference>
<sequence>MVDTMLKVEMRVEMEKLDTYIVTKLRDEIFCIDQKFVVSWPQQGTTKTYWLSLRIVDLYTSKDPTSDEMTEEKTLAAKVRQVKMQQVQYAALDESTVINLMTENNSKLAKLEPGIVGRWLIGYAIDMIFRRAFASRLYPPDIVKQLGVKHVKGILLYGPPGTGKTIIARSIGKMLTEREPKVVNGPEVLNKFVGQSEDNIRELFHDAQNDQQKNGDKADLHIIIFDEIDAILVNQLLSMIDGVNSLNNILVIGITNRKDLIDDALLRSGCLEIFRIHTRSLRENGFLADDISLSEYAAYTKNYSGAEIDAFVRSALSYVMLENIDVKNLQNINVREMHNIKINKRHFDLALIELQPEFGVNDDDLKSNFACGIIRFNDDVEEIIDLTRKIVTRLEQSNVMNRQSLLLQVDLACGKSAFACFLAKEANFPFVRIIRADDYVSAADDTVCASIAKVFDDAYKSDASIVIIDDLDRLIGYNVGFRFSNPVLQTILTSIRRNTSELSCKIFIIATCTYDAIRKLQIDKVFDWSRTYHFIKDVFAQFPEKSSGIGISSILAMIELAVNSAGVINTENFKLAIEAKKKICKRKTDLYKLINKENKD</sequence>
<proteinExistence type="inferred from homology"/>
<comment type="caution">
    <text evidence="6">The sequence shown here is derived from an EMBL/GenBank/DDBJ whole genome shotgun (WGS) entry which is preliminary data.</text>
</comment>
<dbReference type="GO" id="GO:0043001">
    <property type="term" value="P:Golgi to plasma membrane protein transport"/>
    <property type="evidence" value="ECO:0007669"/>
    <property type="project" value="TreeGrafter"/>
</dbReference>
<keyword evidence="4" id="KW-0378">Hydrolase</keyword>
<organism evidence="6 7">
    <name type="scientific">Reticulomyxa filosa</name>
    <dbReference type="NCBI Taxonomy" id="46433"/>
    <lineage>
        <taxon>Eukaryota</taxon>
        <taxon>Sar</taxon>
        <taxon>Rhizaria</taxon>
        <taxon>Retaria</taxon>
        <taxon>Foraminifera</taxon>
        <taxon>Monothalamids</taxon>
        <taxon>Reticulomyxidae</taxon>
        <taxon>Reticulomyxa</taxon>
    </lineage>
</organism>
<dbReference type="GO" id="GO:0035494">
    <property type="term" value="P:SNARE complex disassembly"/>
    <property type="evidence" value="ECO:0007669"/>
    <property type="project" value="InterPro"/>
</dbReference>
<dbReference type="GO" id="GO:0005524">
    <property type="term" value="F:ATP binding"/>
    <property type="evidence" value="ECO:0007669"/>
    <property type="project" value="UniProtKB-UniRule"/>
</dbReference>
<dbReference type="PANTHER" id="PTHR23078:SF3">
    <property type="entry name" value="VESICLE-FUSING ATPASE"/>
    <property type="match status" value="1"/>
</dbReference>
<dbReference type="Proteomes" id="UP000023152">
    <property type="component" value="Unassembled WGS sequence"/>
</dbReference>
<dbReference type="PANTHER" id="PTHR23078">
    <property type="entry name" value="VESICULAR-FUSION PROTEIN NSF"/>
    <property type="match status" value="1"/>
</dbReference>
<dbReference type="Gene3D" id="3.40.50.300">
    <property type="entry name" value="P-loop containing nucleotide triphosphate hydrolases"/>
    <property type="match status" value="2"/>
</dbReference>
<dbReference type="SMART" id="SM00382">
    <property type="entry name" value="AAA"/>
    <property type="match status" value="2"/>
</dbReference>
<dbReference type="InterPro" id="IPR039812">
    <property type="entry name" value="Vesicle-fus_ATPase"/>
</dbReference>
<dbReference type="Pfam" id="PF00004">
    <property type="entry name" value="AAA"/>
    <property type="match status" value="2"/>
</dbReference>
<comment type="subcellular location">
    <subcellularLocation>
        <location evidence="4">Cytoplasm</location>
    </subcellularLocation>
</comment>
<feature type="domain" description="AAA+ ATPase" evidence="5">
    <location>
        <begin position="407"/>
        <end position="533"/>
    </location>
</feature>
<keyword evidence="4" id="KW-0931">ER-Golgi transport</keyword>
<dbReference type="FunFam" id="1.10.8.60:FF:000127">
    <property type="entry name" value="Vesicular-fusion protein SEC18"/>
    <property type="match status" value="1"/>
</dbReference>